<keyword evidence="4" id="KW-1185">Reference proteome</keyword>
<dbReference type="GO" id="GO:0004140">
    <property type="term" value="F:dephospho-CoA kinase activity"/>
    <property type="evidence" value="ECO:0007669"/>
    <property type="project" value="TreeGrafter"/>
</dbReference>
<accession>A0A9P8TD31</accession>
<evidence type="ECO:0000313" key="4">
    <source>
        <dbReference type="Proteomes" id="UP000769528"/>
    </source>
</evidence>
<dbReference type="EMBL" id="JAEUBF010000838">
    <property type="protein sequence ID" value="KAH3674686.1"/>
    <property type="molecule type" value="Genomic_DNA"/>
</dbReference>
<keyword evidence="1" id="KW-0732">Signal</keyword>
<dbReference type="InterPro" id="IPR014729">
    <property type="entry name" value="Rossmann-like_a/b/a_fold"/>
</dbReference>
<sequence length="304" mass="34608">MPSTSNYKSIVLLLLDITSIQSYNTLIENAAERLQDNGALDIVILPKISKLNQLDQLLAEIYTLSTGITQRTNKSHLEISVLFNEHYAEIESPDWELIILDDNDSTAYDEFKYKDKQTVKVLNVYRSNREPIHLHLDEDESEESSHQVVAVGGTFDHFHDGHKILLTAAAFVSSTTVIVGVTDQELLASKKYQEFLQSYDYRVNRMVRFLKHIKPSLEVKPHAIRDVCGPTGYIENIDALIVSRETIKGGYYVNKTRKEKGFHELVLHVINVVGGEEEDGFQNKLSSTQLRKEQFELVQKGLTK</sequence>
<dbReference type="NCBIfam" id="NF001985">
    <property type="entry name" value="PRK00777.1"/>
    <property type="match status" value="1"/>
</dbReference>
<evidence type="ECO:0000313" key="3">
    <source>
        <dbReference type="EMBL" id="KAH3674686.1"/>
    </source>
</evidence>
<dbReference type="Gene3D" id="3.40.50.620">
    <property type="entry name" value="HUPs"/>
    <property type="match status" value="1"/>
</dbReference>
<dbReference type="PANTHER" id="PTHR10695">
    <property type="entry name" value="DEPHOSPHO-COA KINASE-RELATED"/>
    <property type="match status" value="1"/>
</dbReference>
<reference evidence="3" key="1">
    <citation type="journal article" date="2021" name="Open Biol.">
        <title>Shared evolutionary footprints suggest mitochondrial oxidative damage underlies multiple complex I losses in fungi.</title>
        <authorList>
            <person name="Schikora-Tamarit M.A."/>
            <person name="Marcet-Houben M."/>
            <person name="Nosek J."/>
            <person name="Gabaldon T."/>
        </authorList>
    </citation>
    <scope>NUCLEOTIDE SEQUENCE</scope>
    <source>
        <strain evidence="3">CBS6341</strain>
    </source>
</reference>
<protein>
    <recommendedName>
        <fullName evidence="2">Cytidyltransferase-like domain-containing protein</fullName>
    </recommendedName>
</protein>
<dbReference type="OrthoDB" id="330671at2759"/>
<gene>
    <name evidence="3" type="ORF">WICMUC_003102</name>
</gene>
<dbReference type="Proteomes" id="UP000769528">
    <property type="component" value="Unassembled WGS sequence"/>
</dbReference>
<proteinExistence type="predicted"/>
<feature type="domain" description="Cytidyltransferase-like" evidence="2">
    <location>
        <begin position="151"/>
        <end position="292"/>
    </location>
</feature>
<organism evidence="3 4">
    <name type="scientific">Wickerhamomyces mucosus</name>
    <dbReference type="NCBI Taxonomy" id="1378264"/>
    <lineage>
        <taxon>Eukaryota</taxon>
        <taxon>Fungi</taxon>
        <taxon>Dikarya</taxon>
        <taxon>Ascomycota</taxon>
        <taxon>Saccharomycotina</taxon>
        <taxon>Saccharomycetes</taxon>
        <taxon>Phaffomycetales</taxon>
        <taxon>Wickerhamomycetaceae</taxon>
        <taxon>Wickerhamomyces</taxon>
    </lineage>
</organism>
<dbReference type="CDD" id="cd02164">
    <property type="entry name" value="PPAT_CoAS"/>
    <property type="match status" value="1"/>
</dbReference>
<evidence type="ECO:0000256" key="1">
    <source>
        <dbReference type="SAM" id="SignalP"/>
    </source>
</evidence>
<dbReference type="GO" id="GO:0015937">
    <property type="term" value="P:coenzyme A biosynthetic process"/>
    <property type="evidence" value="ECO:0007669"/>
    <property type="project" value="TreeGrafter"/>
</dbReference>
<feature type="signal peptide" evidence="1">
    <location>
        <begin position="1"/>
        <end position="22"/>
    </location>
</feature>
<dbReference type="Pfam" id="PF01467">
    <property type="entry name" value="CTP_transf_like"/>
    <property type="match status" value="1"/>
</dbReference>
<dbReference type="SUPFAM" id="SSF52374">
    <property type="entry name" value="Nucleotidylyl transferase"/>
    <property type="match status" value="1"/>
</dbReference>
<feature type="chain" id="PRO_5040515477" description="Cytidyltransferase-like domain-containing protein" evidence="1">
    <location>
        <begin position="23"/>
        <end position="304"/>
    </location>
</feature>
<dbReference type="InterPro" id="IPR004821">
    <property type="entry name" value="Cyt_trans-like"/>
</dbReference>
<comment type="caution">
    <text evidence="3">The sequence shown here is derived from an EMBL/GenBank/DDBJ whole genome shotgun (WGS) entry which is preliminary data.</text>
</comment>
<evidence type="ECO:0000259" key="2">
    <source>
        <dbReference type="Pfam" id="PF01467"/>
    </source>
</evidence>
<reference evidence="3" key="2">
    <citation type="submission" date="2021-01" db="EMBL/GenBank/DDBJ databases">
        <authorList>
            <person name="Schikora-Tamarit M.A."/>
        </authorList>
    </citation>
    <scope>NUCLEOTIDE SEQUENCE</scope>
    <source>
        <strain evidence="3">CBS6341</strain>
    </source>
</reference>
<dbReference type="PANTHER" id="PTHR10695:SF46">
    <property type="entry name" value="BIFUNCTIONAL COENZYME A SYNTHASE-RELATED"/>
    <property type="match status" value="1"/>
</dbReference>
<dbReference type="AlphaFoldDB" id="A0A9P8TD31"/>
<name>A0A9P8TD31_9ASCO</name>